<evidence type="ECO:0000313" key="5">
    <source>
        <dbReference type="Proteomes" id="UP001595859"/>
    </source>
</evidence>
<evidence type="ECO:0000256" key="1">
    <source>
        <dbReference type="SAM" id="MobiDB-lite"/>
    </source>
</evidence>
<name>A0ABV9S1D7_9PSEU</name>
<dbReference type="Gene3D" id="2.120.10.30">
    <property type="entry name" value="TolB, C-terminal domain"/>
    <property type="match status" value="1"/>
</dbReference>
<dbReference type="Pfam" id="PF18911">
    <property type="entry name" value="PKD_4"/>
    <property type="match status" value="1"/>
</dbReference>
<dbReference type="InterPro" id="IPR012938">
    <property type="entry name" value="Glc/Sorbosone_DH"/>
</dbReference>
<dbReference type="InterPro" id="IPR000601">
    <property type="entry name" value="PKD_dom"/>
</dbReference>
<keyword evidence="5" id="KW-1185">Reference proteome</keyword>
<dbReference type="InterPro" id="IPR011041">
    <property type="entry name" value="Quinoprot_gluc/sorb_DH_b-prop"/>
</dbReference>
<dbReference type="SMART" id="SM00089">
    <property type="entry name" value="PKD"/>
    <property type="match status" value="1"/>
</dbReference>
<dbReference type="SUPFAM" id="SSF49299">
    <property type="entry name" value="PKD domain"/>
    <property type="match status" value="1"/>
</dbReference>
<gene>
    <name evidence="4" type="ORF">ACFPCV_14495</name>
</gene>
<feature type="region of interest" description="Disordered" evidence="1">
    <location>
        <begin position="440"/>
        <end position="463"/>
    </location>
</feature>
<keyword evidence="2" id="KW-0732">Signal</keyword>
<dbReference type="InterPro" id="IPR013783">
    <property type="entry name" value="Ig-like_fold"/>
</dbReference>
<proteinExistence type="predicted"/>
<dbReference type="Gene3D" id="2.60.40.10">
    <property type="entry name" value="Immunoglobulins"/>
    <property type="match status" value="1"/>
</dbReference>
<dbReference type="InterPro" id="IPR011042">
    <property type="entry name" value="6-blade_b-propeller_TolB-like"/>
</dbReference>
<feature type="signal peptide" evidence="2">
    <location>
        <begin position="1"/>
        <end position="21"/>
    </location>
</feature>
<feature type="chain" id="PRO_5046556751" evidence="2">
    <location>
        <begin position="22"/>
        <end position="892"/>
    </location>
</feature>
<dbReference type="PANTHER" id="PTHR19328:SF13">
    <property type="entry name" value="HIPL1 PROTEIN"/>
    <property type="match status" value="1"/>
</dbReference>
<dbReference type="Pfam" id="PF07995">
    <property type="entry name" value="GSDH"/>
    <property type="match status" value="1"/>
</dbReference>
<protein>
    <submittedName>
        <fullName evidence="4">PQQ-dependent sugar dehydrogenase</fullName>
    </submittedName>
</protein>
<evidence type="ECO:0000259" key="3">
    <source>
        <dbReference type="PROSITE" id="PS50093"/>
    </source>
</evidence>
<feature type="domain" description="PKD" evidence="3">
    <location>
        <begin position="424"/>
        <end position="498"/>
    </location>
</feature>
<dbReference type="EMBL" id="JBHSIS010000006">
    <property type="protein sequence ID" value="MFC4854714.1"/>
    <property type="molecule type" value="Genomic_DNA"/>
</dbReference>
<accession>A0ABV9S1D7</accession>
<dbReference type="PROSITE" id="PS50093">
    <property type="entry name" value="PKD"/>
    <property type="match status" value="1"/>
</dbReference>
<dbReference type="PANTHER" id="PTHR19328">
    <property type="entry name" value="HEDGEHOG-INTERACTING PROTEIN"/>
    <property type="match status" value="1"/>
</dbReference>
<organism evidence="4 5">
    <name type="scientific">Actinophytocola glycyrrhizae</name>
    <dbReference type="NCBI Taxonomy" id="2044873"/>
    <lineage>
        <taxon>Bacteria</taxon>
        <taxon>Bacillati</taxon>
        <taxon>Actinomycetota</taxon>
        <taxon>Actinomycetes</taxon>
        <taxon>Pseudonocardiales</taxon>
        <taxon>Pseudonocardiaceae</taxon>
    </lineage>
</organism>
<reference evidence="5" key="1">
    <citation type="journal article" date="2019" name="Int. J. Syst. Evol. Microbiol.">
        <title>The Global Catalogue of Microorganisms (GCM) 10K type strain sequencing project: providing services to taxonomists for standard genome sequencing and annotation.</title>
        <authorList>
            <consortium name="The Broad Institute Genomics Platform"/>
            <consortium name="The Broad Institute Genome Sequencing Center for Infectious Disease"/>
            <person name="Wu L."/>
            <person name="Ma J."/>
        </authorList>
    </citation>
    <scope>NUCLEOTIDE SEQUENCE [LARGE SCALE GENOMIC DNA]</scope>
    <source>
        <strain evidence="5">ZS-22-S1</strain>
    </source>
</reference>
<dbReference type="InterPro" id="IPR022409">
    <property type="entry name" value="PKD/Chitinase_dom"/>
</dbReference>
<dbReference type="SUPFAM" id="SSF50952">
    <property type="entry name" value="Soluble quinoprotein glucose dehydrogenase"/>
    <property type="match status" value="1"/>
</dbReference>
<evidence type="ECO:0000256" key="2">
    <source>
        <dbReference type="SAM" id="SignalP"/>
    </source>
</evidence>
<dbReference type="Proteomes" id="UP001595859">
    <property type="component" value="Unassembled WGS sequence"/>
</dbReference>
<dbReference type="InterPro" id="IPR035986">
    <property type="entry name" value="PKD_dom_sf"/>
</dbReference>
<dbReference type="RefSeq" id="WP_378056642.1">
    <property type="nucleotide sequence ID" value="NZ_JBHSIS010000006.1"/>
</dbReference>
<sequence length="892" mass="94686">MTKSLRRIGRHLAFVPVLAMATVTLTVLPAAPAAAGTLPPGFVLRDIETGLTGISAGGLGDGLTDFVHLPDESILVTGKYGKVMHVPRSGAPRQIADLPTNGGGDLGLTGIAIAPDYAASGTVYTARAVHGTGAGTGANGVLRVSRWTATTDQDGTPTGLTGEQIVVETYADATIHGIAGLVAASDGTLWVAIGDSAKLGVSPLALRAQNLDDLHGKVLHVNQDGTGVATNPYFDPADPGAARSKVYASGFRSPFRLAIDPVSGRPVVGDVGNGTFEEIDFVTSGNNYGWPCWEGNVRTAWNTYAECAGVSTALPLHAYRHTTSPYGINASVTGGVVYTGRSYPEEYRGAYFFGDYSDRLLWTMKFDERGVVTRPAETGGFGVEIGAPVKFGTVPTGGDIVYADIHSGKLRRLVYSPGNVAPDPEITATVDADTRTVTFDASRSTDPNGDPLTHTWSFGDGRTGTGERVSHTYAAGESFEVTLTASDGTLTGVATTTVYPGNHAPALTVAAPDPARTFAVGDLIEAQATATDPEDGQLPVRWAIQIVHCGSPAECHQHPGARQEGPRFHLAFEGHPGDSRLEVTAVATDSKGASTEHTFAVRPKQRRVTLHSTAAADFTIGDEQTSSGLFTVGTPLTIIAPERALDGVSTFSQWAEGSTDRVRQVTLPDVDQVYEVLYHSPIDRRYDSDAALRTLLGAPTGVEQGDAKVRWRTYARGRLYWSPTTGVHAMNGAILTKYLGAGGHLVLGLPTTDESKGSDGTGRYNLLDRNQGVYWHPNTGAHVVVGAIHTRYRALGAESRLGYPTTDEGDTATRTGRYNHFQRGTILWSPATGAWAVTGAIRSRYAALGYEKSYLGYPRTNEYSVTGGARSDFQHGYIFWNRATGQVTDRRY</sequence>
<evidence type="ECO:0000313" key="4">
    <source>
        <dbReference type="EMBL" id="MFC4854714.1"/>
    </source>
</evidence>
<dbReference type="CDD" id="cd00146">
    <property type="entry name" value="PKD"/>
    <property type="match status" value="1"/>
</dbReference>
<dbReference type="Pfam" id="PF08310">
    <property type="entry name" value="LGFP"/>
    <property type="match status" value="4"/>
</dbReference>
<dbReference type="InterPro" id="IPR013207">
    <property type="entry name" value="LGFP"/>
</dbReference>
<comment type="caution">
    <text evidence="4">The sequence shown here is derived from an EMBL/GenBank/DDBJ whole genome shotgun (WGS) entry which is preliminary data.</text>
</comment>